<dbReference type="Proteomes" id="UP000004367">
    <property type="component" value="Unassembled WGS sequence"/>
</dbReference>
<evidence type="ECO:0000313" key="5">
    <source>
        <dbReference type="EMBL" id="GAB47605.1"/>
    </source>
</evidence>
<dbReference type="EMBL" id="BAFE01000020">
    <property type="protein sequence ID" value="GAB47605.1"/>
    <property type="molecule type" value="Genomic_DNA"/>
</dbReference>
<comment type="similarity">
    <text evidence="1">Belongs to the ParA family.</text>
</comment>
<dbReference type="AlphaFoldDB" id="H5UPE7"/>
<feature type="domain" description="AAA" evidence="4">
    <location>
        <begin position="127"/>
        <end position="303"/>
    </location>
</feature>
<evidence type="ECO:0000256" key="3">
    <source>
        <dbReference type="SAM" id="MobiDB-lite"/>
    </source>
</evidence>
<dbReference type="InterPro" id="IPR027417">
    <property type="entry name" value="P-loop_NTPase"/>
</dbReference>
<dbReference type="PANTHER" id="PTHR13696">
    <property type="entry name" value="P-LOOP CONTAINING NUCLEOSIDE TRIPHOSPHATE HYDROLASE"/>
    <property type="match status" value="1"/>
</dbReference>
<dbReference type="SUPFAM" id="SSF52540">
    <property type="entry name" value="P-loop containing nucleoside triphosphate hydrolases"/>
    <property type="match status" value="1"/>
</dbReference>
<dbReference type="eggNOG" id="COG1192">
    <property type="taxonomic scope" value="Bacteria"/>
</dbReference>
<evidence type="ECO:0000313" key="6">
    <source>
        <dbReference type="Proteomes" id="UP000004367"/>
    </source>
</evidence>
<proteinExistence type="inferred from homology"/>
<sequence>MSAFETQPTHPADEVRVGGGGPLPQEDRLETRTLGTDEVETVDTPGYDDADETDDVETDDDETYDDETYDDETYEGEAPQPTTVESLGTGAQDRLPGTETSGHIGVTGRPMPEFPTPPPLTGHGPARVIAMCNQKGGVGKTTTTINLGAALAELGRKVLLVDFDPQGALSVGLGIRANDLDLTVYNLLVERGHDVREVIQHTRTPDLDLLPANIDLSAAEVQLVGEVAREMVLSRVLRPVMDEYDVVLIDCQPSLGLLTVNALTAAHGVIIPLECEYFAMRGVALLVETIEKVCDRLNPRLEIDGILATMYDGRTLHSREVVASVVDHFQDRVFHTVISRTVKFPDATLAAEPITSYAPGHNAAEAYRQLARELIARGGAA</sequence>
<dbReference type="STRING" id="1089455.MOPEL_021_00420"/>
<dbReference type="Gene3D" id="3.40.50.300">
    <property type="entry name" value="P-loop containing nucleotide triphosphate hydrolases"/>
    <property type="match status" value="1"/>
</dbReference>
<feature type="region of interest" description="Disordered" evidence="3">
    <location>
        <begin position="1"/>
        <end position="106"/>
    </location>
</feature>
<feature type="compositionally biased region" description="Acidic residues" evidence="3">
    <location>
        <begin position="37"/>
        <end position="75"/>
    </location>
</feature>
<dbReference type="PANTHER" id="PTHR13696:SF99">
    <property type="entry name" value="COBYRINIC ACID AC-DIAMIDE SYNTHASE"/>
    <property type="match status" value="1"/>
</dbReference>
<accession>H5UPE7</accession>
<name>H5UPE7_9MICO</name>
<dbReference type="FunFam" id="3.40.50.300:FF:000285">
    <property type="entry name" value="Sporulation initiation inhibitor Soj"/>
    <property type="match status" value="1"/>
</dbReference>
<comment type="caution">
    <text evidence="5">The sequence shown here is derived from an EMBL/GenBank/DDBJ whole genome shotgun (WGS) entry which is preliminary data.</text>
</comment>
<comment type="function">
    <text evidence="2">May play a role in septum formation.</text>
</comment>
<reference evidence="5 6" key="1">
    <citation type="submission" date="2012-02" db="EMBL/GenBank/DDBJ databases">
        <title>Whole genome shotgun sequence of Mobilicoccus pelagius NBRC 104925.</title>
        <authorList>
            <person name="Yoshida Y."/>
            <person name="Hosoyama A."/>
            <person name="Tsuchikane K."/>
            <person name="Katsumata H."/>
            <person name="Yamazaki S."/>
            <person name="Fujita N."/>
        </authorList>
    </citation>
    <scope>NUCLEOTIDE SEQUENCE [LARGE SCALE GENOMIC DNA]</scope>
    <source>
        <strain evidence="5 6">NBRC 104925</strain>
    </source>
</reference>
<dbReference type="Pfam" id="PF13614">
    <property type="entry name" value="AAA_31"/>
    <property type="match status" value="1"/>
</dbReference>
<evidence type="ECO:0000259" key="4">
    <source>
        <dbReference type="Pfam" id="PF13614"/>
    </source>
</evidence>
<gene>
    <name evidence="5" type="ORF">MOPEL_021_00420</name>
</gene>
<dbReference type="InterPro" id="IPR050678">
    <property type="entry name" value="DNA_Partitioning_ATPase"/>
</dbReference>
<dbReference type="InterPro" id="IPR025669">
    <property type="entry name" value="AAA_dom"/>
</dbReference>
<organism evidence="5 6">
    <name type="scientific">Mobilicoccus pelagius NBRC 104925</name>
    <dbReference type="NCBI Taxonomy" id="1089455"/>
    <lineage>
        <taxon>Bacteria</taxon>
        <taxon>Bacillati</taxon>
        <taxon>Actinomycetota</taxon>
        <taxon>Actinomycetes</taxon>
        <taxon>Micrococcales</taxon>
        <taxon>Dermatophilaceae</taxon>
        <taxon>Mobilicoccus</taxon>
    </lineage>
</organism>
<evidence type="ECO:0000256" key="2">
    <source>
        <dbReference type="ARBA" id="ARBA00059092"/>
    </source>
</evidence>
<keyword evidence="6" id="KW-1185">Reference proteome</keyword>
<dbReference type="CDD" id="cd02042">
    <property type="entry name" value="ParAB_family"/>
    <property type="match status" value="1"/>
</dbReference>
<evidence type="ECO:0000256" key="1">
    <source>
        <dbReference type="ARBA" id="ARBA00006976"/>
    </source>
</evidence>
<protein>
    <submittedName>
        <fullName evidence="5">Putative Soj/ParA-related protein</fullName>
    </submittedName>
</protein>